<protein>
    <recommendedName>
        <fullName evidence="2">RRM domain-containing protein</fullName>
    </recommendedName>
</protein>
<keyword evidence="4" id="KW-1185">Reference proteome</keyword>
<evidence type="ECO:0000256" key="1">
    <source>
        <dbReference type="ARBA" id="ARBA00022884"/>
    </source>
</evidence>
<dbReference type="GO" id="GO:0003723">
    <property type="term" value="F:RNA binding"/>
    <property type="evidence" value="ECO:0007669"/>
    <property type="project" value="UniProtKB-KW"/>
</dbReference>
<organism evidence="3 4">
    <name type="scientific">Halocaridina rubra</name>
    <name type="common">Hawaiian red shrimp</name>
    <dbReference type="NCBI Taxonomy" id="373956"/>
    <lineage>
        <taxon>Eukaryota</taxon>
        <taxon>Metazoa</taxon>
        <taxon>Ecdysozoa</taxon>
        <taxon>Arthropoda</taxon>
        <taxon>Crustacea</taxon>
        <taxon>Multicrustacea</taxon>
        <taxon>Malacostraca</taxon>
        <taxon>Eumalacostraca</taxon>
        <taxon>Eucarida</taxon>
        <taxon>Decapoda</taxon>
        <taxon>Pleocyemata</taxon>
        <taxon>Caridea</taxon>
        <taxon>Atyoidea</taxon>
        <taxon>Atyidae</taxon>
        <taxon>Halocaridina</taxon>
    </lineage>
</organism>
<sequence length="55" mass="6026">MSKPLPKPPTVTVVMRNLPAGTTEQEILDLCYNCGGVAEVEIPARVSLYTKFIYA</sequence>
<comment type="caution">
    <text evidence="3">The sequence shown here is derived from an EMBL/GenBank/DDBJ whole genome shotgun (WGS) entry which is preliminary data.</text>
</comment>
<proteinExistence type="predicted"/>
<dbReference type="InterPro" id="IPR000504">
    <property type="entry name" value="RRM_dom"/>
</dbReference>
<dbReference type="EMBL" id="JAXCGZ010004403">
    <property type="protein sequence ID" value="KAK7081834.1"/>
    <property type="molecule type" value="Genomic_DNA"/>
</dbReference>
<accession>A0AAN9ABJ9</accession>
<evidence type="ECO:0000259" key="2">
    <source>
        <dbReference type="Pfam" id="PF00076"/>
    </source>
</evidence>
<dbReference type="Proteomes" id="UP001381693">
    <property type="component" value="Unassembled WGS sequence"/>
</dbReference>
<dbReference type="AlphaFoldDB" id="A0AAN9ABJ9"/>
<reference evidence="3 4" key="1">
    <citation type="submission" date="2023-11" db="EMBL/GenBank/DDBJ databases">
        <title>Halocaridina rubra genome assembly.</title>
        <authorList>
            <person name="Smith C."/>
        </authorList>
    </citation>
    <scope>NUCLEOTIDE SEQUENCE [LARGE SCALE GENOMIC DNA]</scope>
    <source>
        <strain evidence="3">EP-1</strain>
        <tissue evidence="3">Whole</tissue>
    </source>
</reference>
<name>A0AAN9ABJ9_HALRR</name>
<keyword evidence="1" id="KW-0694">RNA-binding</keyword>
<evidence type="ECO:0000313" key="4">
    <source>
        <dbReference type="Proteomes" id="UP001381693"/>
    </source>
</evidence>
<feature type="domain" description="RRM" evidence="2">
    <location>
        <begin position="13"/>
        <end position="44"/>
    </location>
</feature>
<dbReference type="Pfam" id="PF00076">
    <property type="entry name" value="RRM_1"/>
    <property type="match status" value="1"/>
</dbReference>
<gene>
    <name evidence="3" type="ORF">SK128_012927</name>
</gene>
<dbReference type="Gene3D" id="3.30.70.330">
    <property type="match status" value="1"/>
</dbReference>
<dbReference type="SUPFAM" id="SSF54928">
    <property type="entry name" value="RNA-binding domain, RBD"/>
    <property type="match status" value="1"/>
</dbReference>
<dbReference type="InterPro" id="IPR012677">
    <property type="entry name" value="Nucleotide-bd_a/b_plait_sf"/>
</dbReference>
<evidence type="ECO:0000313" key="3">
    <source>
        <dbReference type="EMBL" id="KAK7081834.1"/>
    </source>
</evidence>
<dbReference type="InterPro" id="IPR035979">
    <property type="entry name" value="RBD_domain_sf"/>
</dbReference>